<organism evidence="2 3">
    <name type="scientific">Cinchona calisaya</name>
    <dbReference type="NCBI Taxonomy" id="153742"/>
    <lineage>
        <taxon>Eukaryota</taxon>
        <taxon>Viridiplantae</taxon>
        <taxon>Streptophyta</taxon>
        <taxon>Embryophyta</taxon>
        <taxon>Tracheophyta</taxon>
        <taxon>Spermatophyta</taxon>
        <taxon>Magnoliopsida</taxon>
        <taxon>eudicotyledons</taxon>
        <taxon>Gunneridae</taxon>
        <taxon>Pentapetalae</taxon>
        <taxon>asterids</taxon>
        <taxon>lamiids</taxon>
        <taxon>Gentianales</taxon>
        <taxon>Rubiaceae</taxon>
        <taxon>Cinchonoideae</taxon>
        <taxon>Cinchoneae</taxon>
        <taxon>Cinchona</taxon>
    </lineage>
</organism>
<feature type="compositionally biased region" description="Polar residues" evidence="1">
    <location>
        <begin position="233"/>
        <end position="271"/>
    </location>
</feature>
<feature type="compositionally biased region" description="Polar residues" evidence="1">
    <location>
        <begin position="277"/>
        <end position="286"/>
    </location>
</feature>
<feature type="compositionally biased region" description="Basic and acidic residues" evidence="1">
    <location>
        <begin position="406"/>
        <end position="416"/>
    </location>
</feature>
<feature type="compositionally biased region" description="Low complexity" evidence="1">
    <location>
        <begin position="214"/>
        <end position="232"/>
    </location>
</feature>
<dbReference type="AlphaFoldDB" id="A0ABD3AZX9"/>
<sequence>MAASVQCRPQDRTLGMVMKEVEGDLAIFLEMRKHEERNGLVLLGSSDRFDDSTASNLDSLVLSDAIFTETAHKTPAADNFLDAESEKSDYDWLLTPPGTPTLPLMEMEVQNVSSQTAIANAPSVVELSKLANPPDEPSSVNNKSAQPITSTSKHSSASRNRKASSSGGPKSTASRSATPTRRPALPAASKPSRSSTPTSRGIAPSNKPLAPPVRSSTPTRATARSSTPPARSLIQSTSMSASRSATPTRKSSTPSSATNISAPSGRSSSVSKAVPTTLKNPGTSRGTFPAVKSWPKKTAEKPVFSPDVPPNLKMAFPKRPSSASRGRPVSSSSLSSASDATTRKPRQKSCSPSRERINHGSFNSGTTVLSKSRGYSNGSDDVNPVLIGTKMVERVVNMRKLAPPKQENHESQDNSTRKSSLSQENSGFGRSLSKKSLDMAIRHMDIRSISGNLKTIATSLPASNVLSVRSGSTKTRTTSLSDSPLATCSNSSSELSVNNGAHVLDGSDVEVNDIACERESPSLTSSQN</sequence>
<dbReference type="Proteomes" id="UP001630127">
    <property type="component" value="Unassembled WGS sequence"/>
</dbReference>
<protein>
    <submittedName>
        <fullName evidence="2">Uncharacterized protein</fullName>
    </submittedName>
</protein>
<gene>
    <name evidence="2" type="ORF">ACH5RR_004970</name>
</gene>
<feature type="compositionally biased region" description="Low complexity" evidence="1">
    <location>
        <begin position="319"/>
        <end position="338"/>
    </location>
</feature>
<feature type="compositionally biased region" description="Polar residues" evidence="1">
    <location>
        <begin position="417"/>
        <end position="428"/>
    </location>
</feature>
<evidence type="ECO:0000313" key="3">
    <source>
        <dbReference type="Proteomes" id="UP001630127"/>
    </source>
</evidence>
<dbReference type="EMBL" id="JBJUIK010000002">
    <property type="protein sequence ID" value="KAL3536509.1"/>
    <property type="molecule type" value="Genomic_DNA"/>
</dbReference>
<feature type="compositionally biased region" description="Polar residues" evidence="1">
    <location>
        <begin position="360"/>
        <end position="380"/>
    </location>
</feature>
<feature type="region of interest" description="Disordered" evidence="1">
    <location>
        <begin position="401"/>
        <end position="431"/>
    </location>
</feature>
<evidence type="ECO:0000313" key="2">
    <source>
        <dbReference type="EMBL" id="KAL3536509.1"/>
    </source>
</evidence>
<name>A0ABD3AZX9_9GENT</name>
<feature type="compositionally biased region" description="Low complexity" evidence="1">
    <location>
        <begin position="152"/>
        <end position="166"/>
    </location>
</feature>
<comment type="caution">
    <text evidence="2">The sequence shown here is derived from an EMBL/GenBank/DDBJ whole genome shotgun (WGS) entry which is preliminary data.</text>
</comment>
<feature type="compositionally biased region" description="Polar residues" evidence="1">
    <location>
        <begin position="138"/>
        <end position="151"/>
    </location>
</feature>
<feature type="region of interest" description="Disordered" evidence="1">
    <location>
        <begin position="129"/>
        <end position="384"/>
    </location>
</feature>
<feature type="region of interest" description="Disordered" evidence="1">
    <location>
        <begin position="467"/>
        <end position="494"/>
    </location>
</feature>
<accession>A0ABD3AZX9</accession>
<evidence type="ECO:0000256" key="1">
    <source>
        <dbReference type="SAM" id="MobiDB-lite"/>
    </source>
</evidence>
<reference evidence="2 3" key="1">
    <citation type="submission" date="2024-11" db="EMBL/GenBank/DDBJ databases">
        <title>A near-complete genome assembly of Cinchona calisaya.</title>
        <authorList>
            <person name="Lian D.C."/>
            <person name="Zhao X.W."/>
            <person name="Wei L."/>
        </authorList>
    </citation>
    <scope>NUCLEOTIDE SEQUENCE [LARGE SCALE GENOMIC DNA]</scope>
    <source>
        <tissue evidence="2">Nenye</tissue>
    </source>
</reference>
<dbReference type="PANTHER" id="PTHR31949">
    <property type="entry name" value="GASTRIC MUCIN-LIKE PROTEIN"/>
    <property type="match status" value="1"/>
</dbReference>
<dbReference type="PANTHER" id="PTHR31949:SF15">
    <property type="entry name" value="ENDOCHITINASE A-LIKE ISOFORM X1"/>
    <property type="match status" value="1"/>
</dbReference>
<feature type="compositionally biased region" description="Low complexity" evidence="1">
    <location>
        <begin position="175"/>
        <end position="200"/>
    </location>
</feature>
<keyword evidence="3" id="KW-1185">Reference proteome</keyword>
<proteinExistence type="predicted"/>